<evidence type="ECO:0000313" key="3">
    <source>
        <dbReference type="Proteomes" id="UP000070096"/>
    </source>
</evidence>
<proteinExistence type="predicted"/>
<feature type="transmembrane region" description="Helical" evidence="1">
    <location>
        <begin position="16"/>
        <end position="33"/>
    </location>
</feature>
<dbReference type="Proteomes" id="UP000070096">
    <property type="component" value="Unassembled WGS sequence"/>
</dbReference>
<keyword evidence="1" id="KW-0472">Membrane</keyword>
<gene>
    <name evidence="2" type="ORF">SGODD07_01970</name>
</gene>
<name>A0A139MYR1_STRGN</name>
<organism evidence="2 3">
    <name type="scientific">Streptococcus gordonii</name>
    <dbReference type="NCBI Taxonomy" id="1302"/>
    <lineage>
        <taxon>Bacteria</taxon>
        <taxon>Bacillati</taxon>
        <taxon>Bacillota</taxon>
        <taxon>Bacilli</taxon>
        <taxon>Lactobacillales</taxon>
        <taxon>Streptococcaceae</taxon>
        <taxon>Streptococcus</taxon>
    </lineage>
</organism>
<dbReference type="PATRIC" id="fig|1302.21.peg.2178"/>
<keyword evidence="1" id="KW-1133">Transmembrane helix</keyword>
<feature type="transmembrane region" description="Helical" evidence="1">
    <location>
        <begin position="39"/>
        <end position="69"/>
    </location>
</feature>
<dbReference type="EMBL" id="LQRC01000256">
    <property type="protein sequence ID" value="KXT68909.1"/>
    <property type="molecule type" value="Genomic_DNA"/>
</dbReference>
<accession>A0A139MYR1</accession>
<keyword evidence="1" id="KW-0812">Transmembrane</keyword>
<evidence type="ECO:0000256" key="1">
    <source>
        <dbReference type="SAM" id="Phobius"/>
    </source>
</evidence>
<reference evidence="2 3" key="1">
    <citation type="submission" date="2016-01" db="EMBL/GenBank/DDBJ databases">
        <title>Highly variable Streptococcus oralis are common among viridans streptococci isolated from primates.</title>
        <authorList>
            <person name="Denapaite D."/>
            <person name="Rieger M."/>
            <person name="Koendgen S."/>
            <person name="Brueckner R."/>
            <person name="Ochigava I."/>
            <person name="Kappeler P."/>
            <person name="Maetz-Rensing K."/>
            <person name="Leendertz F."/>
            <person name="Hakenbeck R."/>
        </authorList>
    </citation>
    <scope>NUCLEOTIDE SEQUENCE [LARGE SCALE GENOMIC DNA]</scope>
    <source>
        <strain evidence="2 3">DD07</strain>
    </source>
</reference>
<comment type="caution">
    <text evidence="2">The sequence shown here is derived from an EMBL/GenBank/DDBJ whole genome shotgun (WGS) entry which is preliminary data.</text>
</comment>
<evidence type="ECO:0000313" key="2">
    <source>
        <dbReference type="EMBL" id="KXT68909.1"/>
    </source>
</evidence>
<protein>
    <submittedName>
        <fullName evidence="2">Uncharacterized protein</fullName>
    </submittedName>
</protein>
<dbReference type="AlphaFoldDB" id="A0A139MYR1"/>
<sequence>MTGFHFNKDFWFEGRLYILLLLLFLAMLEPYAGVDAPNLIYFVFVVLLLLLQFLFQIYIIGLTQLVATISIGSSIKIRKSTLLSF</sequence>